<feature type="compositionally biased region" description="Basic and acidic residues" evidence="1">
    <location>
        <begin position="283"/>
        <end position="293"/>
    </location>
</feature>
<evidence type="ECO:0000313" key="2">
    <source>
        <dbReference type="EMBL" id="MAA12218.1"/>
    </source>
</evidence>
<feature type="compositionally biased region" description="Basic and acidic residues" evidence="1">
    <location>
        <begin position="264"/>
        <end position="276"/>
    </location>
</feature>
<name>A0A224Y3S5_9ACAR</name>
<protein>
    <submittedName>
        <fullName evidence="2">Glycine rich superfamily member</fullName>
    </submittedName>
</protein>
<feature type="compositionally biased region" description="Polar residues" evidence="1">
    <location>
        <begin position="98"/>
        <end position="118"/>
    </location>
</feature>
<dbReference type="EMBL" id="GFPF01001072">
    <property type="protein sequence ID" value="MAA12218.1"/>
    <property type="molecule type" value="Transcribed_RNA"/>
</dbReference>
<accession>A0A224Y3S5</accession>
<feature type="region of interest" description="Disordered" evidence="1">
    <location>
        <begin position="95"/>
        <end position="118"/>
    </location>
</feature>
<feature type="region of interest" description="Disordered" evidence="1">
    <location>
        <begin position="213"/>
        <end position="293"/>
    </location>
</feature>
<proteinExistence type="predicted"/>
<evidence type="ECO:0000256" key="1">
    <source>
        <dbReference type="SAM" id="MobiDB-lite"/>
    </source>
</evidence>
<feature type="region of interest" description="Disordered" evidence="1">
    <location>
        <begin position="130"/>
        <end position="149"/>
    </location>
</feature>
<sequence length="293" mass="32536">MPAALTSIITPCRFPCRLKYQEHPYYIILGYDPDGTPCGMGRCRGGACLQLRHYFLLESFSKRLSSRSSLYPNLEGTNSYEHDRNVHIIPSERYVTNDVPSDSGNTNSDNGIPTRGSMTPASAQILLRNKRAAPRLGMTQKKPNGSYIKKGVPPQLGHGFPHVHGNKGGRNCNKLKGHLMRHKKKYGLAALATAVSATAVGLKIAKINTKPECRRGRHKSCKNSEEDDTKEGDLKHSTKTKKTRIKESANNSETEAGKKRKHKDKTDKGDETETRKPGQNGKKAAEHGHKERR</sequence>
<organism evidence="2">
    <name type="scientific">Rhipicephalus zambeziensis</name>
    <dbReference type="NCBI Taxonomy" id="60191"/>
    <lineage>
        <taxon>Eukaryota</taxon>
        <taxon>Metazoa</taxon>
        <taxon>Ecdysozoa</taxon>
        <taxon>Arthropoda</taxon>
        <taxon>Chelicerata</taxon>
        <taxon>Arachnida</taxon>
        <taxon>Acari</taxon>
        <taxon>Parasitiformes</taxon>
        <taxon>Ixodida</taxon>
        <taxon>Ixodoidea</taxon>
        <taxon>Ixodidae</taxon>
        <taxon>Rhipicephalinae</taxon>
        <taxon>Rhipicephalus</taxon>
        <taxon>Rhipicephalus</taxon>
    </lineage>
</organism>
<dbReference type="AlphaFoldDB" id="A0A224Y3S5"/>
<reference evidence="2" key="1">
    <citation type="journal article" date="2017" name="Parasit. Vectors">
        <title>Sialotranscriptomics of Rhipicephalus zambeziensis reveals intricate expression profiles of secretory proteins and suggests tight temporal transcriptional regulation during blood-feeding.</title>
        <authorList>
            <person name="de Castro M.H."/>
            <person name="de Klerk D."/>
            <person name="Pienaar R."/>
            <person name="Rees D.J.G."/>
            <person name="Mans B.J."/>
        </authorList>
    </citation>
    <scope>NUCLEOTIDE SEQUENCE</scope>
    <source>
        <tissue evidence="2">Salivary glands</tissue>
    </source>
</reference>